<feature type="transmembrane region" description="Helical" evidence="7">
    <location>
        <begin position="289"/>
        <end position="306"/>
    </location>
</feature>
<evidence type="ECO:0000256" key="4">
    <source>
        <dbReference type="ARBA" id="ARBA00022692"/>
    </source>
</evidence>
<dbReference type="Proteomes" id="UP001157069">
    <property type="component" value="Unassembled WGS sequence"/>
</dbReference>
<dbReference type="InterPro" id="IPR036259">
    <property type="entry name" value="MFS_trans_sf"/>
</dbReference>
<dbReference type="PROSITE" id="PS50850">
    <property type="entry name" value="MFS"/>
    <property type="match status" value="1"/>
</dbReference>
<evidence type="ECO:0000256" key="3">
    <source>
        <dbReference type="ARBA" id="ARBA00022475"/>
    </source>
</evidence>
<protein>
    <submittedName>
        <fullName evidence="9">MFS transporter</fullName>
    </submittedName>
</protein>
<comment type="subcellular location">
    <subcellularLocation>
        <location evidence="1">Cell membrane</location>
        <topology evidence="1">Multi-pass membrane protein</topology>
    </subcellularLocation>
</comment>
<keyword evidence="5 7" id="KW-1133">Transmembrane helix</keyword>
<evidence type="ECO:0000313" key="10">
    <source>
        <dbReference type="Proteomes" id="UP001157069"/>
    </source>
</evidence>
<comment type="caution">
    <text evidence="9">The sequence shown here is derived from an EMBL/GenBank/DDBJ whole genome shotgun (WGS) entry which is preliminary data.</text>
</comment>
<evidence type="ECO:0000256" key="7">
    <source>
        <dbReference type="SAM" id="Phobius"/>
    </source>
</evidence>
<dbReference type="PANTHER" id="PTHR23513:SF11">
    <property type="entry name" value="STAPHYLOFERRIN A TRANSPORTER"/>
    <property type="match status" value="1"/>
</dbReference>
<keyword evidence="4 7" id="KW-0812">Transmembrane</keyword>
<keyword evidence="6 7" id="KW-0472">Membrane</keyword>
<dbReference type="Gene3D" id="1.20.1250.20">
    <property type="entry name" value="MFS general substrate transporter like domains"/>
    <property type="match status" value="1"/>
</dbReference>
<dbReference type="RefSeq" id="WP_284299508.1">
    <property type="nucleotide sequence ID" value="NZ_BSVA01000001.1"/>
</dbReference>
<accession>A0ABQ6JVF8</accession>
<evidence type="ECO:0000256" key="6">
    <source>
        <dbReference type="ARBA" id="ARBA00023136"/>
    </source>
</evidence>
<gene>
    <name evidence="9" type="ORF">GCM10025869_17830</name>
</gene>
<proteinExistence type="predicted"/>
<evidence type="ECO:0000259" key="8">
    <source>
        <dbReference type="PROSITE" id="PS50850"/>
    </source>
</evidence>
<dbReference type="SUPFAM" id="SSF103473">
    <property type="entry name" value="MFS general substrate transporter"/>
    <property type="match status" value="1"/>
</dbReference>
<dbReference type="EMBL" id="BSVA01000001">
    <property type="protein sequence ID" value="GMA91254.1"/>
    <property type="molecule type" value="Genomic_DNA"/>
</dbReference>
<evidence type="ECO:0000256" key="2">
    <source>
        <dbReference type="ARBA" id="ARBA00022448"/>
    </source>
</evidence>
<dbReference type="InterPro" id="IPR020846">
    <property type="entry name" value="MFS_dom"/>
</dbReference>
<keyword evidence="10" id="KW-1185">Reference proteome</keyword>
<evidence type="ECO:0000256" key="1">
    <source>
        <dbReference type="ARBA" id="ARBA00004651"/>
    </source>
</evidence>
<feature type="transmembrane region" description="Helical" evidence="7">
    <location>
        <begin position="379"/>
        <end position="400"/>
    </location>
</feature>
<feature type="transmembrane region" description="Helical" evidence="7">
    <location>
        <begin position="220"/>
        <end position="244"/>
    </location>
</feature>
<keyword evidence="3" id="KW-1003">Cell membrane</keyword>
<feature type="transmembrane region" description="Helical" evidence="7">
    <location>
        <begin position="312"/>
        <end position="335"/>
    </location>
</feature>
<reference evidence="10" key="1">
    <citation type="journal article" date="2019" name="Int. J. Syst. Evol. Microbiol.">
        <title>The Global Catalogue of Microorganisms (GCM) 10K type strain sequencing project: providing services to taxonomists for standard genome sequencing and annotation.</title>
        <authorList>
            <consortium name="The Broad Institute Genomics Platform"/>
            <consortium name="The Broad Institute Genome Sequencing Center for Infectious Disease"/>
            <person name="Wu L."/>
            <person name="Ma J."/>
        </authorList>
    </citation>
    <scope>NUCLEOTIDE SEQUENCE [LARGE SCALE GENOMIC DNA]</scope>
    <source>
        <strain evidence="10">NBRC 108755</strain>
    </source>
</reference>
<dbReference type="CDD" id="cd06173">
    <property type="entry name" value="MFS_MefA_like"/>
    <property type="match status" value="1"/>
</dbReference>
<feature type="domain" description="Major facilitator superfamily (MFS) profile" evidence="8">
    <location>
        <begin position="1"/>
        <end position="407"/>
    </location>
</feature>
<feature type="transmembrane region" description="Helical" evidence="7">
    <location>
        <begin position="347"/>
        <end position="373"/>
    </location>
</feature>
<evidence type="ECO:0000256" key="5">
    <source>
        <dbReference type="ARBA" id="ARBA00022989"/>
    </source>
</evidence>
<sequence length="423" mass="44473">MRFAALRAPWYKGYLAGGSLMMGADHVEHAITYFVMWQLFESPVLAGFAVISHWVPQLLFAIPFGALADRFDCRRLIQLGAACFMVASAGWAVLIATNTLEPWHCVVLLLLHGLAGTFWGPADQLMLYDIVGPKDLPSAVRLMATGLNLGMLVGPGLGAALLFTVGPAWGMAVNVVLYVPFVVYLLFVPYDGHSRVGEHRTPLRLGDLLGVMREVPKFPAILSVMLLQAFVGLFIGSALLPLLPEFGALLGLDDSGLGYGLLLVAMATGAVIGGVGLEAIGRVRVSPRLAIVATIAFAAAVLVFAISRNFVLSLLVLVVAGMANLISSSTSQAVVQLEAPADRRGRFLGAYAVASSGSRTGSGILIGAIGAWLGVTWAIGIDAALLLVAAAAMLVVTLAWRRRMPATGAVEVAASERDAISEA</sequence>
<feature type="transmembrane region" description="Helical" evidence="7">
    <location>
        <begin position="142"/>
        <end position="163"/>
    </location>
</feature>
<feature type="transmembrane region" description="Helical" evidence="7">
    <location>
        <begin position="169"/>
        <end position="190"/>
    </location>
</feature>
<feature type="transmembrane region" description="Helical" evidence="7">
    <location>
        <begin position="256"/>
        <end position="277"/>
    </location>
</feature>
<dbReference type="InterPro" id="IPR010290">
    <property type="entry name" value="TM_effector"/>
</dbReference>
<feature type="transmembrane region" description="Helical" evidence="7">
    <location>
        <begin position="76"/>
        <end position="97"/>
    </location>
</feature>
<feature type="transmembrane region" description="Helical" evidence="7">
    <location>
        <begin position="44"/>
        <end position="64"/>
    </location>
</feature>
<name>A0ABQ6JVF8_9MICO</name>
<evidence type="ECO:0000313" key="9">
    <source>
        <dbReference type="EMBL" id="GMA91254.1"/>
    </source>
</evidence>
<keyword evidence="2" id="KW-0813">Transport</keyword>
<dbReference type="Pfam" id="PF05977">
    <property type="entry name" value="MFS_3"/>
    <property type="match status" value="1"/>
</dbReference>
<dbReference type="PANTHER" id="PTHR23513">
    <property type="entry name" value="INTEGRAL MEMBRANE EFFLUX PROTEIN-RELATED"/>
    <property type="match status" value="1"/>
</dbReference>
<organism evidence="9 10">
    <name type="scientific">Homoserinibacter gongjuensis</name>
    <dbReference type="NCBI Taxonomy" id="1162968"/>
    <lineage>
        <taxon>Bacteria</taxon>
        <taxon>Bacillati</taxon>
        <taxon>Actinomycetota</taxon>
        <taxon>Actinomycetes</taxon>
        <taxon>Micrococcales</taxon>
        <taxon>Microbacteriaceae</taxon>
        <taxon>Homoserinibacter</taxon>
    </lineage>
</organism>
<feature type="transmembrane region" description="Helical" evidence="7">
    <location>
        <begin position="103"/>
        <end position="122"/>
    </location>
</feature>